<dbReference type="RefSeq" id="WP_184485768.1">
    <property type="nucleotide sequence ID" value="NZ_JAAEDJ010000017.1"/>
</dbReference>
<proteinExistence type="predicted"/>
<accession>A0A840XQ51</accession>
<protein>
    <recommendedName>
        <fullName evidence="3">Peptide chain release factor 1</fullName>
    </recommendedName>
</protein>
<dbReference type="AlphaFoldDB" id="A0A840XQ51"/>
<name>A0A840XQ51_9PROT</name>
<evidence type="ECO:0000313" key="1">
    <source>
        <dbReference type="EMBL" id="MBB5690695.1"/>
    </source>
</evidence>
<dbReference type="Proteomes" id="UP000562254">
    <property type="component" value="Unassembled WGS sequence"/>
</dbReference>
<keyword evidence="2" id="KW-1185">Reference proteome</keyword>
<sequence length="46" mass="5365">MSEAEFERRMAELDRLLNDPDVPMDPDRIWTLLAEISRRTAPPPRG</sequence>
<evidence type="ECO:0008006" key="3">
    <source>
        <dbReference type="Google" id="ProtNLM"/>
    </source>
</evidence>
<dbReference type="EMBL" id="JACIJE010000008">
    <property type="protein sequence ID" value="MBB5690695.1"/>
    <property type="molecule type" value="Genomic_DNA"/>
</dbReference>
<comment type="caution">
    <text evidence="1">The sequence shown here is derived from an EMBL/GenBank/DDBJ whole genome shotgun (WGS) entry which is preliminary data.</text>
</comment>
<organism evidence="1 2">
    <name type="scientific">Neoroseomonas alkaliterrae</name>
    <dbReference type="NCBI Taxonomy" id="1452450"/>
    <lineage>
        <taxon>Bacteria</taxon>
        <taxon>Pseudomonadati</taxon>
        <taxon>Pseudomonadota</taxon>
        <taxon>Alphaproteobacteria</taxon>
        <taxon>Acetobacterales</taxon>
        <taxon>Acetobacteraceae</taxon>
        <taxon>Neoroseomonas</taxon>
    </lineage>
</organism>
<gene>
    <name evidence="1" type="ORF">FHS88_002835</name>
</gene>
<reference evidence="1 2" key="1">
    <citation type="submission" date="2020-08" db="EMBL/GenBank/DDBJ databases">
        <title>Genomic Encyclopedia of Type Strains, Phase IV (KMG-IV): sequencing the most valuable type-strain genomes for metagenomic binning, comparative biology and taxonomic classification.</title>
        <authorList>
            <person name="Goeker M."/>
        </authorList>
    </citation>
    <scope>NUCLEOTIDE SEQUENCE [LARGE SCALE GENOMIC DNA]</scope>
    <source>
        <strain evidence="1 2">DSM 25895</strain>
    </source>
</reference>
<evidence type="ECO:0000313" key="2">
    <source>
        <dbReference type="Proteomes" id="UP000562254"/>
    </source>
</evidence>